<dbReference type="RefSeq" id="WP_381506690.1">
    <property type="nucleotide sequence ID" value="NZ_JBHUOM010000023.1"/>
</dbReference>
<keyword evidence="1" id="KW-0732">Signal</keyword>
<comment type="caution">
    <text evidence="3">The sequence shown here is derived from an EMBL/GenBank/DDBJ whole genome shotgun (WGS) entry which is preliminary data.</text>
</comment>
<feature type="chain" id="PRO_5047109568" evidence="1">
    <location>
        <begin position="20"/>
        <end position="242"/>
    </location>
</feature>
<dbReference type="Gene3D" id="2.60.40.1190">
    <property type="match status" value="1"/>
</dbReference>
<feature type="signal peptide" evidence="1">
    <location>
        <begin position="1"/>
        <end position="19"/>
    </location>
</feature>
<dbReference type="InterPro" id="IPR010502">
    <property type="entry name" value="Carb-bd_dom_fam9"/>
</dbReference>
<keyword evidence="4" id="KW-1185">Reference proteome</keyword>
<protein>
    <submittedName>
        <fullName evidence="3">Carbohydrate-binding family 9-like protein</fullName>
    </submittedName>
</protein>
<evidence type="ECO:0000313" key="4">
    <source>
        <dbReference type="Proteomes" id="UP001597512"/>
    </source>
</evidence>
<reference evidence="4" key="1">
    <citation type="journal article" date="2019" name="Int. J. Syst. Evol. Microbiol.">
        <title>The Global Catalogue of Microorganisms (GCM) 10K type strain sequencing project: providing services to taxonomists for standard genome sequencing and annotation.</title>
        <authorList>
            <consortium name="The Broad Institute Genomics Platform"/>
            <consortium name="The Broad Institute Genome Sequencing Center for Infectious Disease"/>
            <person name="Wu L."/>
            <person name="Ma J."/>
        </authorList>
    </citation>
    <scope>NUCLEOTIDE SEQUENCE [LARGE SCALE GENOMIC DNA]</scope>
    <source>
        <strain evidence="4">KCTC 52490</strain>
    </source>
</reference>
<evidence type="ECO:0000313" key="3">
    <source>
        <dbReference type="EMBL" id="MFD2937164.1"/>
    </source>
</evidence>
<sequence>MKRIAFALAVLLGINAVNATYSYAQRSDLTQLIVRKTNDFQVNGNGDNIEWRKAGWVPITVQKASGKTLSTKVKVLYSTTGIYFLFQCEDDKLTATIQEDFGALYNEDVVEVFLWPDQSVPIYFEYELSPLNYELPILVPNLNGKFQGWKPWNYEGDTKVQHATSIQGGNKVSNATIKSWMAEFFIPYRLLNPIVQTPPTAGTKWKGNLYRIDYDRDYATWSWQKTSGSFHEFKKFGTLVFD</sequence>
<accession>A0ABW6ANV6</accession>
<dbReference type="Pfam" id="PF06452">
    <property type="entry name" value="CBM9_1"/>
    <property type="match status" value="1"/>
</dbReference>
<evidence type="ECO:0000256" key="1">
    <source>
        <dbReference type="SAM" id="SignalP"/>
    </source>
</evidence>
<name>A0ABW6ANV6_9BACT</name>
<dbReference type="EMBL" id="JBHUOM010000023">
    <property type="protein sequence ID" value="MFD2937164.1"/>
    <property type="molecule type" value="Genomic_DNA"/>
</dbReference>
<gene>
    <name evidence="3" type="ORF">ACFS25_25510</name>
</gene>
<dbReference type="CDD" id="cd09620">
    <property type="entry name" value="CBM9_like_3"/>
    <property type="match status" value="1"/>
</dbReference>
<evidence type="ECO:0000259" key="2">
    <source>
        <dbReference type="Pfam" id="PF06452"/>
    </source>
</evidence>
<dbReference type="Proteomes" id="UP001597512">
    <property type="component" value="Unassembled WGS sequence"/>
</dbReference>
<organism evidence="3 4">
    <name type="scientific">Spirosoma flavum</name>
    <dbReference type="NCBI Taxonomy" id="2048557"/>
    <lineage>
        <taxon>Bacteria</taxon>
        <taxon>Pseudomonadati</taxon>
        <taxon>Bacteroidota</taxon>
        <taxon>Cytophagia</taxon>
        <taxon>Cytophagales</taxon>
        <taxon>Cytophagaceae</taxon>
        <taxon>Spirosoma</taxon>
    </lineage>
</organism>
<dbReference type="SUPFAM" id="SSF49344">
    <property type="entry name" value="CBD9-like"/>
    <property type="match status" value="1"/>
</dbReference>
<feature type="domain" description="Carbohydrate-binding" evidence="2">
    <location>
        <begin position="43"/>
        <end position="126"/>
    </location>
</feature>
<proteinExistence type="predicted"/>